<dbReference type="SUPFAM" id="SSF46785">
    <property type="entry name" value="Winged helix' DNA-binding domain"/>
    <property type="match status" value="1"/>
</dbReference>
<dbReference type="RefSeq" id="WP_108517729.1">
    <property type="nucleotide sequence ID" value="NZ_CP026951.1"/>
</dbReference>
<proteinExistence type="inferred from homology"/>
<keyword evidence="2" id="KW-0805">Transcription regulation</keyword>
<name>A0A2U1T0J4_9MICO</name>
<evidence type="ECO:0000256" key="4">
    <source>
        <dbReference type="ARBA" id="ARBA00023163"/>
    </source>
</evidence>
<comment type="caution">
    <text evidence="6">The sequence shown here is derived from an EMBL/GenBank/DDBJ whole genome shotgun (WGS) entry which is preliminary data.</text>
</comment>
<dbReference type="GO" id="GO:0032993">
    <property type="term" value="C:protein-DNA complex"/>
    <property type="evidence" value="ECO:0007669"/>
    <property type="project" value="TreeGrafter"/>
</dbReference>
<evidence type="ECO:0000259" key="5">
    <source>
        <dbReference type="PROSITE" id="PS50931"/>
    </source>
</evidence>
<evidence type="ECO:0000256" key="3">
    <source>
        <dbReference type="ARBA" id="ARBA00023125"/>
    </source>
</evidence>
<dbReference type="SUPFAM" id="SSF53850">
    <property type="entry name" value="Periplasmic binding protein-like II"/>
    <property type="match status" value="1"/>
</dbReference>
<reference evidence="7" key="1">
    <citation type="submission" date="2018-04" db="EMBL/GenBank/DDBJ databases">
        <authorList>
            <person name="Liu S."/>
            <person name="Wang Z."/>
            <person name="Li J."/>
        </authorList>
    </citation>
    <scope>NUCLEOTIDE SEQUENCE [LARGE SCALE GENOMIC DNA]</scope>
    <source>
        <strain evidence="7">S1194</strain>
    </source>
</reference>
<dbReference type="GO" id="GO:0003700">
    <property type="term" value="F:DNA-binding transcription factor activity"/>
    <property type="evidence" value="ECO:0007669"/>
    <property type="project" value="InterPro"/>
</dbReference>
<keyword evidence="4" id="KW-0804">Transcription</keyword>
<evidence type="ECO:0000313" key="7">
    <source>
        <dbReference type="Proteomes" id="UP000244978"/>
    </source>
</evidence>
<dbReference type="CDD" id="cd08423">
    <property type="entry name" value="PBP2_LTTR_like_6"/>
    <property type="match status" value="1"/>
</dbReference>
<dbReference type="EMBL" id="QEEX01000001">
    <property type="protein sequence ID" value="PWB97405.1"/>
    <property type="molecule type" value="Genomic_DNA"/>
</dbReference>
<dbReference type="PANTHER" id="PTHR30346">
    <property type="entry name" value="TRANSCRIPTIONAL DUAL REGULATOR HCAR-RELATED"/>
    <property type="match status" value="1"/>
</dbReference>
<evidence type="ECO:0000256" key="1">
    <source>
        <dbReference type="ARBA" id="ARBA00009437"/>
    </source>
</evidence>
<dbReference type="PRINTS" id="PR00039">
    <property type="entry name" value="HTHLYSR"/>
</dbReference>
<keyword evidence="3" id="KW-0238">DNA-binding</keyword>
<dbReference type="KEGG" id="salc:C2138_10685"/>
<dbReference type="Pfam" id="PF00126">
    <property type="entry name" value="HTH_1"/>
    <property type="match status" value="1"/>
</dbReference>
<keyword evidence="7" id="KW-1185">Reference proteome</keyword>
<dbReference type="PROSITE" id="PS50931">
    <property type="entry name" value="HTH_LYSR"/>
    <property type="match status" value="1"/>
</dbReference>
<dbReference type="InterPro" id="IPR000847">
    <property type="entry name" value="LysR_HTH_N"/>
</dbReference>
<organism evidence="6 7">
    <name type="scientific">Homoserinimonas hongtaonis</name>
    <dbReference type="NCBI Taxonomy" id="2079791"/>
    <lineage>
        <taxon>Bacteria</taxon>
        <taxon>Bacillati</taxon>
        <taxon>Actinomycetota</taxon>
        <taxon>Actinomycetes</taxon>
        <taxon>Micrococcales</taxon>
        <taxon>Microbacteriaceae</taxon>
        <taxon>Homoserinimonas</taxon>
    </lineage>
</organism>
<gene>
    <name evidence="6" type="ORF">DF220_05860</name>
</gene>
<protein>
    <submittedName>
        <fullName evidence="6">LysR family transcriptional regulator</fullName>
    </submittedName>
</protein>
<evidence type="ECO:0000313" key="6">
    <source>
        <dbReference type="EMBL" id="PWB97405.1"/>
    </source>
</evidence>
<dbReference type="Proteomes" id="UP000244978">
    <property type="component" value="Unassembled WGS sequence"/>
</dbReference>
<comment type="similarity">
    <text evidence="1">Belongs to the LysR transcriptional regulatory family.</text>
</comment>
<accession>A0A2U1T0J4</accession>
<dbReference type="Gene3D" id="1.10.10.10">
    <property type="entry name" value="Winged helix-like DNA-binding domain superfamily/Winged helix DNA-binding domain"/>
    <property type="match status" value="1"/>
</dbReference>
<evidence type="ECO:0000256" key="2">
    <source>
        <dbReference type="ARBA" id="ARBA00023015"/>
    </source>
</evidence>
<dbReference type="GO" id="GO:0003677">
    <property type="term" value="F:DNA binding"/>
    <property type="evidence" value="ECO:0007669"/>
    <property type="project" value="UniProtKB-KW"/>
</dbReference>
<feature type="domain" description="HTH lysR-type" evidence="5">
    <location>
        <begin position="2"/>
        <end position="59"/>
    </location>
</feature>
<dbReference type="Pfam" id="PF03466">
    <property type="entry name" value="LysR_substrate"/>
    <property type="match status" value="1"/>
</dbReference>
<sequence>MIDVTALRSLRAIGAHGSVIAAAEALDFTPSAVSQQIKRLERQLGLPLLERVGRGVVLTSEGRHLIDAGGQLLAHIEQLESGLHREAGTVTGSLRVAAFSTATRGLIAPAIKAVTTQHPRLALEIAEREPWDSIDLVAGGRVDIAVVHSWGDVPLAIPGNLVRTPLAVDLADIVMPAEHRLAGRERVSAHDLLGEAWIATPEGTICRQWLRRMHDGTGQLPRIVHESLEFDSQTALVQAGLGIALIPRLGRHPLPHGVVAVPTHEPVSTRDITALHRDSMADSPAVAAVLEAMLAQAALA</sequence>
<dbReference type="AlphaFoldDB" id="A0A2U1T0J4"/>
<dbReference type="InterPro" id="IPR005119">
    <property type="entry name" value="LysR_subst-bd"/>
</dbReference>
<dbReference type="InterPro" id="IPR036390">
    <property type="entry name" value="WH_DNA-bd_sf"/>
</dbReference>
<dbReference type="FunFam" id="1.10.10.10:FF:000001">
    <property type="entry name" value="LysR family transcriptional regulator"/>
    <property type="match status" value="1"/>
</dbReference>
<dbReference type="Gene3D" id="3.40.190.10">
    <property type="entry name" value="Periplasmic binding protein-like II"/>
    <property type="match status" value="2"/>
</dbReference>
<dbReference type="OrthoDB" id="4131546at2"/>
<dbReference type="InterPro" id="IPR036388">
    <property type="entry name" value="WH-like_DNA-bd_sf"/>
</dbReference>
<dbReference type="PANTHER" id="PTHR30346:SF29">
    <property type="entry name" value="LYSR SUBSTRATE-BINDING"/>
    <property type="match status" value="1"/>
</dbReference>